<gene>
    <name evidence="2" type="ORF">PHISCL_02771</name>
</gene>
<feature type="domain" description="NodB homology" evidence="1">
    <location>
        <begin position="33"/>
        <end position="322"/>
    </location>
</feature>
<evidence type="ECO:0000313" key="2">
    <source>
        <dbReference type="EMBL" id="RJE24874.1"/>
    </source>
</evidence>
<dbReference type="InterPro" id="IPR011330">
    <property type="entry name" value="Glyco_hydro/deAcase_b/a-brl"/>
</dbReference>
<dbReference type="EMBL" id="MVGC01000065">
    <property type="protein sequence ID" value="RJE24874.1"/>
    <property type="molecule type" value="Genomic_DNA"/>
</dbReference>
<reference evidence="3" key="1">
    <citation type="submission" date="2017-02" db="EMBL/GenBank/DDBJ databases">
        <authorList>
            <person name="Tafer H."/>
            <person name="Lopandic K."/>
        </authorList>
    </citation>
    <scope>NUCLEOTIDE SEQUENCE [LARGE SCALE GENOMIC DNA]</scope>
    <source>
        <strain evidence="3">CBS 366.77</strain>
    </source>
</reference>
<dbReference type="Pfam" id="PF01522">
    <property type="entry name" value="Polysacc_deac_1"/>
    <property type="match status" value="1"/>
</dbReference>
<dbReference type="InterPro" id="IPR037950">
    <property type="entry name" value="PgdA-like"/>
</dbReference>
<dbReference type="GO" id="GO:0016810">
    <property type="term" value="F:hydrolase activity, acting on carbon-nitrogen (but not peptide) bonds"/>
    <property type="evidence" value="ECO:0007669"/>
    <property type="project" value="InterPro"/>
</dbReference>
<comment type="caution">
    <text evidence="2">The sequence shown here is derived from an EMBL/GenBank/DDBJ whole genome shotgun (WGS) entry which is preliminary data.</text>
</comment>
<evidence type="ECO:0000313" key="3">
    <source>
        <dbReference type="Proteomes" id="UP000266188"/>
    </source>
</evidence>
<dbReference type="InterPro" id="IPR002509">
    <property type="entry name" value="NODB_dom"/>
</dbReference>
<dbReference type="Gene3D" id="3.20.20.370">
    <property type="entry name" value="Glycoside hydrolase/deacetylase"/>
    <property type="match status" value="1"/>
</dbReference>
<dbReference type="AlphaFoldDB" id="A0A3A2ZZR9"/>
<sequence length="322" mass="36499">MAHNQEARSKKRVLCSYGVDLDAVSIWANTSNGAVTNPTDVSRGIGATVGVDRLLSLFDRNKIRATWFIPAHTLESFPKQVAKIRDSGHEMYTHSKTGKYSTMLTLPSSGLHGYTHERVGDLTAVQERDVFDKSIKTLTSFTGKKPKSWTAPSWKTSLRTVELLGENGIEYDHSFMHHDSQMYYLPYTPSVTETNLQRSATDWMKPMSTIRPSSIVEIPANWHLDDWPALNVGPGGSGFVDPDVLERLWKSQFDFYYREYDTFVFPITIHPQVSGKPHAMLMHERLISYINEHEGVEWCIMKDIATEFRRFPGHVVDGGVDS</sequence>
<name>A0A3A2ZZR9_9EURO</name>
<proteinExistence type="predicted"/>
<dbReference type="PANTHER" id="PTHR47561">
    <property type="entry name" value="POLYSACCHARIDE DEACETYLASE FAMILY PROTEIN (AFU_ORTHOLOGUE AFUA_6G05030)"/>
    <property type="match status" value="1"/>
</dbReference>
<protein>
    <submittedName>
        <fullName evidence="2">Polysaccharide deacetylase family protein</fullName>
    </submittedName>
</protein>
<keyword evidence="3" id="KW-1185">Reference proteome</keyword>
<dbReference type="PROSITE" id="PS51677">
    <property type="entry name" value="NODB"/>
    <property type="match status" value="1"/>
</dbReference>
<dbReference type="SUPFAM" id="SSF88713">
    <property type="entry name" value="Glycoside hydrolase/deacetylase"/>
    <property type="match status" value="1"/>
</dbReference>
<organism evidence="2 3">
    <name type="scientific">Aspergillus sclerotialis</name>
    <dbReference type="NCBI Taxonomy" id="2070753"/>
    <lineage>
        <taxon>Eukaryota</taxon>
        <taxon>Fungi</taxon>
        <taxon>Dikarya</taxon>
        <taxon>Ascomycota</taxon>
        <taxon>Pezizomycotina</taxon>
        <taxon>Eurotiomycetes</taxon>
        <taxon>Eurotiomycetidae</taxon>
        <taxon>Eurotiales</taxon>
        <taxon>Aspergillaceae</taxon>
        <taxon>Aspergillus</taxon>
        <taxon>Aspergillus subgen. Polypaecilum</taxon>
    </lineage>
</organism>
<dbReference type="CDD" id="cd10938">
    <property type="entry name" value="CE4_HpPgdA_like"/>
    <property type="match status" value="1"/>
</dbReference>
<evidence type="ECO:0000259" key="1">
    <source>
        <dbReference type="PROSITE" id="PS51677"/>
    </source>
</evidence>
<dbReference type="Proteomes" id="UP000266188">
    <property type="component" value="Unassembled WGS sequence"/>
</dbReference>
<dbReference type="PANTHER" id="PTHR47561:SF1">
    <property type="entry name" value="POLYSACCHARIDE DEACETYLASE FAMILY PROTEIN (AFU_ORTHOLOGUE AFUA_6G05030)"/>
    <property type="match status" value="1"/>
</dbReference>
<dbReference type="OrthoDB" id="2125469at2759"/>
<dbReference type="GO" id="GO:0005975">
    <property type="term" value="P:carbohydrate metabolic process"/>
    <property type="evidence" value="ECO:0007669"/>
    <property type="project" value="InterPro"/>
</dbReference>
<accession>A0A3A2ZZR9</accession>
<dbReference type="STRING" id="2070753.A0A3A2ZZR9"/>